<dbReference type="EMBL" id="JAAPAO010000055">
    <property type="protein sequence ID" value="KAF4674920.1"/>
    <property type="molecule type" value="Genomic_DNA"/>
</dbReference>
<evidence type="ECO:0000313" key="3">
    <source>
        <dbReference type="Proteomes" id="UP000591131"/>
    </source>
</evidence>
<sequence>MLYRGTVLPNKEWAETKALRIISRSIDQNYAPQSDRNAAKKESEQIWPPVVGLPSSFDPSFGRAVPPCPTLDDAFRQCTLPFDLVLQGSPELLFLDLNGCACLKSREAVVELLTQPCIGELKELILSRPADLPASEAAKLEKSLPHGRVYWTESHLREAPNFEMVCPLSGGTKKKGKAKKKGTKGGKKKKK</sequence>
<name>A0A7J6MUN5_PERCH</name>
<dbReference type="Proteomes" id="UP000591131">
    <property type="component" value="Unassembled WGS sequence"/>
</dbReference>
<reference evidence="2 3" key="1">
    <citation type="submission" date="2020-04" db="EMBL/GenBank/DDBJ databases">
        <title>Perkinsus chesapeaki whole genome sequence.</title>
        <authorList>
            <person name="Bogema D.R."/>
        </authorList>
    </citation>
    <scope>NUCLEOTIDE SEQUENCE [LARGE SCALE GENOMIC DNA]</scope>
    <source>
        <strain evidence="2">ATCC PRA-425</strain>
    </source>
</reference>
<evidence type="ECO:0000313" key="2">
    <source>
        <dbReference type="EMBL" id="KAF4674920.1"/>
    </source>
</evidence>
<dbReference type="AlphaFoldDB" id="A0A7J6MUN5"/>
<keyword evidence="3" id="KW-1185">Reference proteome</keyword>
<feature type="region of interest" description="Disordered" evidence="1">
    <location>
        <begin position="167"/>
        <end position="191"/>
    </location>
</feature>
<feature type="compositionally biased region" description="Basic residues" evidence="1">
    <location>
        <begin position="172"/>
        <end position="191"/>
    </location>
</feature>
<evidence type="ECO:0000256" key="1">
    <source>
        <dbReference type="SAM" id="MobiDB-lite"/>
    </source>
</evidence>
<proteinExistence type="predicted"/>
<accession>A0A7J6MUN5</accession>
<comment type="caution">
    <text evidence="2">The sequence shown here is derived from an EMBL/GenBank/DDBJ whole genome shotgun (WGS) entry which is preliminary data.</text>
</comment>
<organism evidence="2 3">
    <name type="scientific">Perkinsus chesapeaki</name>
    <name type="common">Clam parasite</name>
    <name type="synonym">Perkinsus andrewsi</name>
    <dbReference type="NCBI Taxonomy" id="330153"/>
    <lineage>
        <taxon>Eukaryota</taxon>
        <taxon>Sar</taxon>
        <taxon>Alveolata</taxon>
        <taxon>Perkinsozoa</taxon>
        <taxon>Perkinsea</taxon>
        <taxon>Perkinsida</taxon>
        <taxon>Perkinsidae</taxon>
        <taxon>Perkinsus</taxon>
    </lineage>
</organism>
<protein>
    <submittedName>
        <fullName evidence="2">Uncharacterized protein</fullName>
    </submittedName>
</protein>
<gene>
    <name evidence="2" type="ORF">FOL47_008509</name>
</gene>